<dbReference type="InterPro" id="IPR000182">
    <property type="entry name" value="GNAT_dom"/>
</dbReference>
<dbReference type="PANTHER" id="PTHR43420">
    <property type="entry name" value="ACETYLTRANSFERASE"/>
    <property type="match status" value="1"/>
</dbReference>
<dbReference type="CDD" id="cd04301">
    <property type="entry name" value="NAT_SF"/>
    <property type="match status" value="1"/>
</dbReference>
<dbReference type="InterPro" id="IPR050680">
    <property type="entry name" value="YpeA/RimI_acetyltransf"/>
</dbReference>
<dbReference type="AlphaFoldDB" id="A0A5C3NZ65"/>
<organism evidence="4 5">
    <name type="scientific">Polyporus arcularius HHB13444</name>
    <dbReference type="NCBI Taxonomy" id="1314778"/>
    <lineage>
        <taxon>Eukaryota</taxon>
        <taxon>Fungi</taxon>
        <taxon>Dikarya</taxon>
        <taxon>Basidiomycota</taxon>
        <taxon>Agaricomycotina</taxon>
        <taxon>Agaricomycetes</taxon>
        <taxon>Polyporales</taxon>
        <taxon>Polyporaceae</taxon>
        <taxon>Polyporus</taxon>
    </lineage>
</organism>
<evidence type="ECO:0000313" key="5">
    <source>
        <dbReference type="Proteomes" id="UP000308197"/>
    </source>
</evidence>
<dbReference type="InterPro" id="IPR016181">
    <property type="entry name" value="Acyl_CoA_acyltransferase"/>
</dbReference>
<proteinExistence type="predicted"/>
<evidence type="ECO:0000259" key="3">
    <source>
        <dbReference type="PROSITE" id="PS51186"/>
    </source>
</evidence>
<dbReference type="PROSITE" id="PS51186">
    <property type="entry name" value="GNAT"/>
    <property type="match status" value="1"/>
</dbReference>
<accession>A0A5C3NZ65</accession>
<keyword evidence="5" id="KW-1185">Reference proteome</keyword>
<evidence type="ECO:0000256" key="1">
    <source>
        <dbReference type="ARBA" id="ARBA00022679"/>
    </source>
</evidence>
<dbReference type="Gene3D" id="3.40.630.30">
    <property type="match status" value="1"/>
</dbReference>
<keyword evidence="1" id="KW-0808">Transferase</keyword>
<dbReference type="EMBL" id="ML211475">
    <property type="protein sequence ID" value="TFK82531.1"/>
    <property type="molecule type" value="Genomic_DNA"/>
</dbReference>
<reference evidence="4 5" key="1">
    <citation type="journal article" date="2019" name="Nat. Ecol. Evol.">
        <title>Megaphylogeny resolves global patterns of mushroom evolution.</title>
        <authorList>
            <person name="Varga T."/>
            <person name="Krizsan K."/>
            <person name="Foldi C."/>
            <person name="Dima B."/>
            <person name="Sanchez-Garcia M."/>
            <person name="Sanchez-Ramirez S."/>
            <person name="Szollosi G.J."/>
            <person name="Szarkandi J.G."/>
            <person name="Papp V."/>
            <person name="Albert L."/>
            <person name="Andreopoulos W."/>
            <person name="Angelini C."/>
            <person name="Antonin V."/>
            <person name="Barry K.W."/>
            <person name="Bougher N.L."/>
            <person name="Buchanan P."/>
            <person name="Buyck B."/>
            <person name="Bense V."/>
            <person name="Catcheside P."/>
            <person name="Chovatia M."/>
            <person name="Cooper J."/>
            <person name="Damon W."/>
            <person name="Desjardin D."/>
            <person name="Finy P."/>
            <person name="Geml J."/>
            <person name="Haridas S."/>
            <person name="Hughes K."/>
            <person name="Justo A."/>
            <person name="Karasinski D."/>
            <person name="Kautmanova I."/>
            <person name="Kiss B."/>
            <person name="Kocsube S."/>
            <person name="Kotiranta H."/>
            <person name="LaButti K.M."/>
            <person name="Lechner B.E."/>
            <person name="Liimatainen K."/>
            <person name="Lipzen A."/>
            <person name="Lukacs Z."/>
            <person name="Mihaltcheva S."/>
            <person name="Morgado L.N."/>
            <person name="Niskanen T."/>
            <person name="Noordeloos M.E."/>
            <person name="Ohm R.A."/>
            <person name="Ortiz-Santana B."/>
            <person name="Ovrebo C."/>
            <person name="Racz N."/>
            <person name="Riley R."/>
            <person name="Savchenko A."/>
            <person name="Shiryaev A."/>
            <person name="Soop K."/>
            <person name="Spirin V."/>
            <person name="Szebenyi C."/>
            <person name="Tomsovsky M."/>
            <person name="Tulloss R.E."/>
            <person name="Uehling J."/>
            <person name="Grigoriev I.V."/>
            <person name="Vagvolgyi C."/>
            <person name="Papp T."/>
            <person name="Martin F.M."/>
            <person name="Miettinen O."/>
            <person name="Hibbett D.S."/>
            <person name="Nagy L.G."/>
        </authorList>
    </citation>
    <scope>NUCLEOTIDE SEQUENCE [LARGE SCALE GENOMIC DNA]</scope>
    <source>
        <strain evidence="4 5">HHB13444</strain>
    </source>
</reference>
<name>A0A5C3NZ65_9APHY</name>
<sequence>MDKATAAVRSGTTYAVCAISNPPSSTDIHDYREVRLTALRTDPSAYSSTYEREAAFDEETWRARLTGSGKVTLVARARRPDTLDGSTEGRGEGVGCMRMIAARSLPAGEGPQGVDPERGYFVFGMWVRPEHRRRGVGSRLLESGLAWVLEDAAARMGSEGAAGVWLAVTATNSGAKRMYEEAGFRELPEEHSADDLPGEIWMSRKMQVNVFNEL</sequence>
<dbReference type="SUPFAM" id="SSF55729">
    <property type="entry name" value="Acyl-CoA N-acyltransferases (Nat)"/>
    <property type="match status" value="1"/>
</dbReference>
<dbReference type="GO" id="GO:0016747">
    <property type="term" value="F:acyltransferase activity, transferring groups other than amino-acyl groups"/>
    <property type="evidence" value="ECO:0007669"/>
    <property type="project" value="InterPro"/>
</dbReference>
<evidence type="ECO:0000313" key="4">
    <source>
        <dbReference type="EMBL" id="TFK82531.1"/>
    </source>
</evidence>
<evidence type="ECO:0000256" key="2">
    <source>
        <dbReference type="ARBA" id="ARBA00023315"/>
    </source>
</evidence>
<dbReference type="Pfam" id="PF00583">
    <property type="entry name" value="Acetyltransf_1"/>
    <property type="match status" value="1"/>
</dbReference>
<dbReference type="InParanoid" id="A0A5C3NZ65"/>
<keyword evidence="2" id="KW-0012">Acyltransferase</keyword>
<feature type="domain" description="N-acetyltransferase" evidence="3">
    <location>
        <begin position="34"/>
        <end position="207"/>
    </location>
</feature>
<dbReference type="PANTHER" id="PTHR43420:SF47">
    <property type="entry name" value="N-ACETYLTRANSFERASE DOMAIN-CONTAINING PROTEIN"/>
    <property type="match status" value="1"/>
</dbReference>
<gene>
    <name evidence="4" type="ORF">K466DRAFT_556432</name>
</gene>
<protein>
    <recommendedName>
        <fullName evidence="3">N-acetyltransferase domain-containing protein</fullName>
    </recommendedName>
</protein>
<dbReference type="Proteomes" id="UP000308197">
    <property type="component" value="Unassembled WGS sequence"/>
</dbReference>